<dbReference type="PANTHER" id="PTHR43646:SF2">
    <property type="entry name" value="GLYCOSYLTRANSFERASE 2-LIKE DOMAIN-CONTAINING PROTEIN"/>
    <property type="match status" value="1"/>
</dbReference>
<keyword evidence="2" id="KW-1003">Cell membrane</keyword>
<proteinExistence type="inferred from homology"/>
<accession>A0A934M205</accession>
<dbReference type="Proteomes" id="UP000622687">
    <property type="component" value="Unassembled WGS sequence"/>
</dbReference>
<evidence type="ECO:0000256" key="6">
    <source>
        <dbReference type="ARBA" id="ARBA00023136"/>
    </source>
</evidence>
<comment type="function">
    <text evidence="7">Catalyzes the glycosylation of 4,4'-diaponeurosporenoate, i.e. the esterification of glucose at the C1'' position with the carboxyl group of 4,4'-diaponeurosporenic acid, to form glycosyl-4,4'-diaponeurosporenoate. This is a step in the biosynthesis of staphyloxanthin, an orange pigment present in most staphylococci strains.</text>
</comment>
<dbReference type="GO" id="GO:0016117">
    <property type="term" value="P:carotenoid biosynthetic process"/>
    <property type="evidence" value="ECO:0007669"/>
    <property type="project" value="UniProtKB-KW"/>
</dbReference>
<dbReference type="SUPFAM" id="SSF53448">
    <property type="entry name" value="Nucleotide-diphospho-sugar transferases"/>
    <property type="match status" value="1"/>
</dbReference>
<evidence type="ECO:0000313" key="12">
    <source>
        <dbReference type="EMBL" id="MBI6871410.1"/>
    </source>
</evidence>
<evidence type="ECO:0000256" key="3">
    <source>
        <dbReference type="ARBA" id="ARBA00022676"/>
    </source>
</evidence>
<dbReference type="InterPro" id="IPR029044">
    <property type="entry name" value="Nucleotide-diphossugar_trans"/>
</dbReference>
<comment type="pathway">
    <text evidence="8">Carotenoid biosynthesis; staphyloxanthin biosynthesis; staphyloxanthin from farnesyl diphosphate: step 4/5.</text>
</comment>
<evidence type="ECO:0000259" key="11">
    <source>
        <dbReference type="Pfam" id="PF00535"/>
    </source>
</evidence>
<keyword evidence="13" id="KW-1185">Reference proteome</keyword>
<sequence length="224" mass="25396">MVSIIIPVLNEEKSIEKLLKSIENLQGEKEVIVVDGNSTDNTVYIASKYAKVVKSKKGRANQMNAGAKEAIGDILWFVHSDSILHKDSILLIEKSIESGSIGGGFSIYFYDFNTLFMKYISITSNIRAKYFKILYGDQGIFVKKDVFETIGGYPRIELMEDIELSLKLKKMGKIELLKCPIGTSGRRFKTGGQIRTHLLMHKIRFLYICGVPPYKLIKIYKEAR</sequence>
<keyword evidence="4" id="KW-0808">Transferase</keyword>
<dbReference type="Pfam" id="PF00535">
    <property type="entry name" value="Glycos_transf_2"/>
    <property type="match status" value="1"/>
</dbReference>
<protein>
    <recommendedName>
        <fullName evidence="10">4,4'-diaponeurosporenoate glycosyltransferase</fullName>
    </recommendedName>
</protein>
<comment type="similarity">
    <text evidence="9">Belongs to the glycosyltransferase 2 family. CrtQ subfamily.</text>
</comment>
<keyword evidence="6" id="KW-0472">Membrane</keyword>
<evidence type="ECO:0000256" key="5">
    <source>
        <dbReference type="ARBA" id="ARBA00022746"/>
    </source>
</evidence>
<organism evidence="12 13">
    <name type="scientific">Clostridium aciditolerans</name>
    <dbReference type="NCBI Taxonomy" id="339861"/>
    <lineage>
        <taxon>Bacteria</taxon>
        <taxon>Bacillati</taxon>
        <taxon>Bacillota</taxon>
        <taxon>Clostridia</taxon>
        <taxon>Eubacteriales</taxon>
        <taxon>Clostridiaceae</taxon>
        <taxon>Clostridium</taxon>
    </lineage>
</organism>
<evidence type="ECO:0000256" key="2">
    <source>
        <dbReference type="ARBA" id="ARBA00022475"/>
    </source>
</evidence>
<keyword evidence="3" id="KW-0328">Glycosyltransferase</keyword>
<evidence type="ECO:0000256" key="1">
    <source>
        <dbReference type="ARBA" id="ARBA00004236"/>
    </source>
</evidence>
<dbReference type="CDD" id="cd02522">
    <property type="entry name" value="GT_2_like_a"/>
    <property type="match status" value="1"/>
</dbReference>
<evidence type="ECO:0000256" key="4">
    <source>
        <dbReference type="ARBA" id="ARBA00022679"/>
    </source>
</evidence>
<feature type="domain" description="Glycosyltransferase 2-like" evidence="11">
    <location>
        <begin position="3"/>
        <end position="119"/>
    </location>
</feature>
<evidence type="ECO:0000256" key="8">
    <source>
        <dbReference type="ARBA" id="ARBA00037904"/>
    </source>
</evidence>
<dbReference type="AlphaFoldDB" id="A0A934M205"/>
<evidence type="ECO:0000313" key="13">
    <source>
        <dbReference type="Proteomes" id="UP000622687"/>
    </source>
</evidence>
<dbReference type="GO" id="GO:0005886">
    <property type="term" value="C:plasma membrane"/>
    <property type="evidence" value="ECO:0007669"/>
    <property type="project" value="UniProtKB-SubCell"/>
</dbReference>
<dbReference type="InterPro" id="IPR026461">
    <property type="entry name" value="Trfase_2_rSAM/seldom_assoc"/>
</dbReference>
<comment type="subcellular location">
    <subcellularLocation>
        <location evidence="1">Cell membrane</location>
    </subcellularLocation>
</comment>
<dbReference type="EMBL" id="JAEEGB010000003">
    <property type="protein sequence ID" value="MBI6871410.1"/>
    <property type="molecule type" value="Genomic_DNA"/>
</dbReference>
<dbReference type="NCBIfam" id="TIGR04283">
    <property type="entry name" value="glyco_like_mftF"/>
    <property type="match status" value="1"/>
</dbReference>
<evidence type="ECO:0000256" key="7">
    <source>
        <dbReference type="ARBA" id="ARBA00037281"/>
    </source>
</evidence>
<evidence type="ECO:0000256" key="10">
    <source>
        <dbReference type="ARBA" id="ARBA00040345"/>
    </source>
</evidence>
<dbReference type="PANTHER" id="PTHR43646">
    <property type="entry name" value="GLYCOSYLTRANSFERASE"/>
    <property type="match status" value="1"/>
</dbReference>
<evidence type="ECO:0000256" key="9">
    <source>
        <dbReference type="ARBA" id="ARBA00038120"/>
    </source>
</evidence>
<name>A0A934M205_9CLOT</name>
<dbReference type="InterPro" id="IPR001173">
    <property type="entry name" value="Glyco_trans_2-like"/>
</dbReference>
<dbReference type="RefSeq" id="WP_211140866.1">
    <property type="nucleotide sequence ID" value="NZ_JAEEGB010000003.1"/>
</dbReference>
<comment type="caution">
    <text evidence="12">The sequence shown here is derived from an EMBL/GenBank/DDBJ whole genome shotgun (WGS) entry which is preliminary data.</text>
</comment>
<reference evidence="12" key="1">
    <citation type="submission" date="2020-12" db="EMBL/GenBank/DDBJ databases">
        <title>Clostridium thailandense sp. nov., a novel acetogenic bacterium isolated from peat land soil in Thailand.</title>
        <authorList>
            <person name="Chaikitkaew S."/>
            <person name="Birkeland N.K."/>
        </authorList>
    </citation>
    <scope>NUCLEOTIDE SEQUENCE</scope>
    <source>
        <strain evidence="12">DSM 17425</strain>
    </source>
</reference>
<dbReference type="GO" id="GO:0016757">
    <property type="term" value="F:glycosyltransferase activity"/>
    <property type="evidence" value="ECO:0007669"/>
    <property type="project" value="UniProtKB-KW"/>
</dbReference>
<gene>
    <name evidence="12" type="ORF">I6U51_01655</name>
</gene>
<dbReference type="Gene3D" id="3.90.550.10">
    <property type="entry name" value="Spore Coat Polysaccharide Biosynthesis Protein SpsA, Chain A"/>
    <property type="match status" value="1"/>
</dbReference>
<keyword evidence="5" id="KW-0125">Carotenoid biosynthesis</keyword>